<evidence type="ECO:0000259" key="2">
    <source>
        <dbReference type="Pfam" id="PF12850"/>
    </source>
</evidence>
<organism evidence="3 4">
    <name type="scientific">Piscibacillus halophilus</name>
    <dbReference type="NCBI Taxonomy" id="571933"/>
    <lineage>
        <taxon>Bacteria</taxon>
        <taxon>Bacillati</taxon>
        <taxon>Bacillota</taxon>
        <taxon>Bacilli</taxon>
        <taxon>Bacillales</taxon>
        <taxon>Bacillaceae</taxon>
        <taxon>Piscibacillus</taxon>
    </lineage>
</organism>
<sequence>MINQKYMDIYVKINLKIAINVKWKYILEVVDYRRVKTVKRVAAIYDIHGNYSALNAVLEEIQQSDADAIVVGGDLAWGPQPALVMERIMALEENIFIIKGNADREVGERHGIEKGIDKWVADINHWCSDQLTDAQIEFLNKLQDNITLKIDGLGDVLFVHGSPRSDEEAIRQDTPKNEIKPMIETVNQDIIVCGHTHVQFDRSVYDKRIINAGSVGLPSAASGACWVMLGPEVDLRETEYDYEFAANQIRHMKDPDIFNLSYK</sequence>
<dbReference type="PIRSF" id="PIRSF000883">
    <property type="entry name" value="Pesterase_MJ0912"/>
    <property type="match status" value="1"/>
</dbReference>
<comment type="similarity">
    <text evidence="1">Belongs to the metallophosphoesterase superfamily. YfcE family.</text>
</comment>
<dbReference type="PANTHER" id="PTHR42850">
    <property type="entry name" value="METALLOPHOSPHOESTERASE"/>
    <property type="match status" value="1"/>
</dbReference>
<evidence type="ECO:0000313" key="3">
    <source>
        <dbReference type="EMBL" id="SEQ55827.1"/>
    </source>
</evidence>
<evidence type="ECO:0000313" key="4">
    <source>
        <dbReference type="Proteomes" id="UP000199427"/>
    </source>
</evidence>
<dbReference type="CDD" id="cd00838">
    <property type="entry name" value="MPP_superfamily"/>
    <property type="match status" value="1"/>
</dbReference>
<dbReference type="GO" id="GO:0005737">
    <property type="term" value="C:cytoplasm"/>
    <property type="evidence" value="ECO:0007669"/>
    <property type="project" value="TreeGrafter"/>
</dbReference>
<dbReference type="InterPro" id="IPR011152">
    <property type="entry name" value="Pesterase_MJ0912"/>
</dbReference>
<protein>
    <submittedName>
        <fullName evidence="3">Phosphoesterase, MJ0936 family</fullName>
    </submittedName>
</protein>
<dbReference type="InterPro" id="IPR024654">
    <property type="entry name" value="Calcineurin-like_PHP_lpxH"/>
</dbReference>
<dbReference type="Proteomes" id="UP000199427">
    <property type="component" value="Unassembled WGS sequence"/>
</dbReference>
<dbReference type="InterPro" id="IPR029052">
    <property type="entry name" value="Metallo-depent_PP-like"/>
</dbReference>
<name>A0A1H9H0S7_9BACI</name>
<accession>A0A1H9H0S7</accession>
<gene>
    <name evidence="3" type="ORF">SAMN05216362_11740</name>
</gene>
<evidence type="ECO:0000256" key="1">
    <source>
        <dbReference type="ARBA" id="ARBA00008950"/>
    </source>
</evidence>
<dbReference type="EMBL" id="FOES01000017">
    <property type="protein sequence ID" value="SEQ55827.1"/>
    <property type="molecule type" value="Genomic_DNA"/>
</dbReference>
<feature type="domain" description="Calcineurin-like phosphoesterase" evidence="2">
    <location>
        <begin position="41"/>
        <end position="227"/>
    </location>
</feature>
<reference evidence="3 4" key="1">
    <citation type="submission" date="2016-10" db="EMBL/GenBank/DDBJ databases">
        <authorList>
            <person name="de Groot N.N."/>
        </authorList>
    </citation>
    <scope>NUCLEOTIDE SEQUENCE [LARGE SCALE GENOMIC DNA]</scope>
    <source>
        <strain evidence="3 4">DSM 21633</strain>
    </source>
</reference>
<dbReference type="GO" id="GO:0016791">
    <property type="term" value="F:phosphatase activity"/>
    <property type="evidence" value="ECO:0007669"/>
    <property type="project" value="TreeGrafter"/>
</dbReference>
<dbReference type="STRING" id="571933.SAMN05216362_11740"/>
<dbReference type="Pfam" id="PF12850">
    <property type="entry name" value="Metallophos_2"/>
    <property type="match status" value="1"/>
</dbReference>
<dbReference type="PANTHER" id="PTHR42850:SF2">
    <property type="entry name" value="BLL5683 PROTEIN"/>
    <property type="match status" value="1"/>
</dbReference>
<dbReference type="SUPFAM" id="SSF56300">
    <property type="entry name" value="Metallo-dependent phosphatases"/>
    <property type="match status" value="1"/>
</dbReference>
<dbReference type="InterPro" id="IPR050126">
    <property type="entry name" value="Ap4A_hydrolase"/>
</dbReference>
<proteinExistence type="inferred from homology"/>
<dbReference type="Gene3D" id="3.60.21.10">
    <property type="match status" value="1"/>
</dbReference>
<dbReference type="AlphaFoldDB" id="A0A1H9H0S7"/>
<keyword evidence="4" id="KW-1185">Reference proteome</keyword>